<reference evidence="1" key="2">
    <citation type="submission" date="2022-01" db="EMBL/GenBank/DDBJ databases">
        <authorList>
            <person name="Yamashiro T."/>
            <person name="Shiraishi A."/>
            <person name="Satake H."/>
            <person name="Nakayama K."/>
        </authorList>
    </citation>
    <scope>NUCLEOTIDE SEQUENCE</scope>
</reference>
<proteinExistence type="predicted"/>
<protein>
    <submittedName>
        <fullName evidence="1">Uncharacterized protein</fullName>
    </submittedName>
</protein>
<evidence type="ECO:0000313" key="2">
    <source>
        <dbReference type="Proteomes" id="UP001151760"/>
    </source>
</evidence>
<comment type="caution">
    <text evidence="1">The sequence shown here is derived from an EMBL/GenBank/DDBJ whole genome shotgun (WGS) entry which is preliminary data.</text>
</comment>
<gene>
    <name evidence="1" type="ORF">Tco_1070364</name>
</gene>
<dbReference type="EMBL" id="BQNB010019749">
    <property type="protein sequence ID" value="GJT88647.1"/>
    <property type="molecule type" value="Genomic_DNA"/>
</dbReference>
<reference evidence="1" key="1">
    <citation type="journal article" date="2022" name="Int. J. Mol. Sci.">
        <title>Draft Genome of Tanacetum Coccineum: Genomic Comparison of Closely Related Tanacetum-Family Plants.</title>
        <authorList>
            <person name="Yamashiro T."/>
            <person name="Shiraishi A."/>
            <person name="Nakayama K."/>
            <person name="Satake H."/>
        </authorList>
    </citation>
    <scope>NUCLEOTIDE SEQUENCE</scope>
</reference>
<name>A0ABQ5HN18_9ASTR</name>
<organism evidence="1 2">
    <name type="scientific">Tanacetum coccineum</name>
    <dbReference type="NCBI Taxonomy" id="301880"/>
    <lineage>
        <taxon>Eukaryota</taxon>
        <taxon>Viridiplantae</taxon>
        <taxon>Streptophyta</taxon>
        <taxon>Embryophyta</taxon>
        <taxon>Tracheophyta</taxon>
        <taxon>Spermatophyta</taxon>
        <taxon>Magnoliopsida</taxon>
        <taxon>eudicotyledons</taxon>
        <taxon>Gunneridae</taxon>
        <taxon>Pentapetalae</taxon>
        <taxon>asterids</taxon>
        <taxon>campanulids</taxon>
        <taxon>Asterales</taxon>
        <taxon>Asteraceae</taxon>
        <taxon>Asteroideae</taxon>
        <taxon>Anthemideae</taxon>
        <taxon>Anthemidinae</taxon>
        <taxon>Tanacetum</taxon>
    </lineage>
</organism>
<evidence type="ECO:0000313" key="1">
    <source>
        <dbReference type="EMBL" id="GJT88647.1"/>
    </source>
</evidence>
<accession>A0ABQ5HN18</accession>
<sequence>MEQAVEQHHVESKTFEVKMNQALNKNERLLEQVMSKDIVNLIVNSSMDFASVNVHECEKCLKLETELQKDFSVEISDLNACLQEKVLVITTLKDELRKLKGKDLANNEVTHHPSDPEINTEPITPKLLNKRSAHSAYIKHTQEEAAVLRDLVDHIQANYPLDPTLESALKWCMLSDNHDLCVLDYINNVNARAKSKSAKKHIKRKVWKPTGKMFTTIGYIWRPTVRTFTSHRKCVAL</sequence>
<dbReference type="Proteomes" id="UP001151760">
    <property type="component" value="Unassembled WGS sequence"/>
</dbReference>
<keyword evidence="2" id="KW-1185">Reference proteome</keyword>